<protein>
    <recommendedName>
        <fullName evidence="3">Transposase</fullName>
    </recommendedName>
</protein>
<keyword evidence="2" id="KW-1185">Reference proteome</keyword>
<dbReference type="AlphaFoldDB" id="A0A916S2Z6"/>
<accession>A0A916S2Z6</accession>
<sequence>MILTRSSREGALRTWGLQLRERIGFKRAAVAVACKLVAVMHTMLKTGEFFNQNPAIAA</sequence>
<evidence type="ECO:0008006" key="3">
    <source>
        <dbReference type="Google" id="ProtNLM"/>
    </source>
</evidence>
<evidence type="ECO:0000313" key="1">
    <source>
        <dbReference type="EMBL" id="GGA79467.1"/>
    </source>
</evidence>
<name>A0A916S2Z6_9HYPH</name>
<organism evidence="1 2">
    <name type="scientific">Nitratireductor aestuarii</name>
    <dbReference type="NCBI Taxonomy" id="1735103"/>
    <lineage>
        <taxon>Bacteria</taxon>
        <taxon>Pseudomonadati</taxon>
        <taxon>Pseudomonadota</taxon>
        <taxon>Alphaproteobacteria</taxon>
        <taxon>Hyphomicrobiales</taxon>
        <taxon>Phyllobacteriaceae</taxon>
        <taxon>Nitratireductor</taxon>
    </lineage>
</organism>
<reference evidence="1" key="1">
    <citation type="journal article" date="2014" name="Int. J. Syst. Evol. Microbiol.">
        <title>Complete genome sequence of Corynebacterium casei LMG S-19264T (=DSM 44701T), isolated from a smear-ripened cheese.</title>
        <authorList>
            <consortium name="US DOE Joint Genome Institute (JGI-PGF)"/>
            <person name="Walter F."/>
            <person name="Albersmeier A."/>
            <person name="Kalinowski J."/>
            <person name="Ruckert C."/>
        </authorList>
    </citation>
    <scope>NUCLEOTIDE SEQUENCE</scope>
    <source>
        <strain evidence="1">CGMCC 1.15320</strain>
    </source>
</reference>
<comment type="caution">
    <text evidence="1">The sequence shown here is derived from an EMBL/GenBank/DDBJ whole genome shotgun (WGS) entry which is preliminary data.</text>
</comment>
<dbReference type="EMBL" id="BMIF01000015">
    <property type="protein sequence ID" value="GGA79467.1"/>
    <property type="molecule type" value="Genomic_DNA"/>
</dbReference>
<dbReference type="Proteomes" id="UP000636264">
    <property type="component" value="Unassembled WGS sequence"/>
</dbReference>
<reference evidence="1" key="2">
    <citation type="submission" date="2020-09" db="EMBL/GenBank/DDBJ databases">
        <authorList>
            <person name="Sun Q."/>
            <person name="Zhou Y."/>
        </authorList>
    </citation>
    <scope>NUCLEOTIDE SEQUENCE</scope>
    <source>
        <strain evidence="1">CGMCC 1.15320</strain>
    </source>
</reference>
<evidence type="ECO:0000313" key="2">
    <source>
        <dbReference type="Proteomes" id="UP000636264"/>
    </source>
</evidence>
<proteinExistence type="predicted"/>
<gene>
    <name evidence="1" type="ORF">GCM10011385_37100</name>
</gene>